<feature type="region of interest" description="Disordered" evidence="1">
    <location>
        <begin position="190"/>
        <end position="209"/>
    </location>
</feature>
<accession>A0A1I8IMR6</accession>
<sequence>PIIHLTGHQDDVILLPSGNLEPQLSECFDAPLARWMTRESERNETARMPFWTAPEDSSGAAHDPRGEPAYVNNFVKRRHPCSCCEDGCCCDAAVASTPDGGSGCSGIASASAAAAAAPAGDPADVAACAAEGRTLSRRRLPALRDSRRLDARRKLRNDRNEEPSEPQSAVSSSTLPASASPLLGFLESPPRASSGCTSSPGRPGAAAARLAHRSPMPAAVCEAIPFESPLPHRLPPTMRETAPSNDSAIITGACSLAEFDVLSNFFIAFVYGSKAGTAAFNLVQQAFNLVRSFICNCCWWSKISPMDFGPYAKLSNEGHWLVMEALDRSEHPKDIARLRNAKVKMLYNIHHRVETLPAEIACERMAQSPRPQVQLLLDAVETNPEFVDVAEVQQKLKEQFQLIPNLSTFYRSPSNSVAMATLDAASLRAGFKLQAAAEGGEPAARETALLKLTPHLLIRFKRNSSPREWSPGYRSRPYEISKKMIDESVDEVAGISAVAAMGLIWHRRREVEIRRQSLMLMATPLERRRSSGSPHGSVGGSGSCCNVVDRQQSVSAMEISSGATAEAESSAGVSEALLKCSPGAEVLTSERDGFRRIRHTKPKCVLRRPECAAVPCECAELTPCLQRLPQQPPRAASQFSTGPETGTPSQCFFSSQHRMDRAGGDRPAQRRLRPGLRHRGSKSTGVVVRTILSGGAADRDGRLRSGDHILSVGTVCTRGMASEHVAPASCASAATRCASLLPARPGRGVAQPDGEPGRLCQLTPTAELDAHLADLLATMQPQLNDEEAMAEAEQQDSR</sequence>
<dbReference type="InterPro" id="IPR051342">
    <property type="entry name" value="PDZ_scaffold"/>
</dbReference>
<reference evidence="4" key="1">
    <citation type="submission" date="2016-11" db="UniProtKB">
        <authorList>
            <consortium name="WormBaseParasite"/>
        </authorList>
    </citation>
    <scope>IDENTIFICATION</scope>
</reference>
<dbReference type="InterPro" id="IPR036034">
    <property type="entry name" value="PDZ_sf"/>
</dbReference>
<dbReference type="PANTHER" id="PTHR19964">
    <property type="entry name" value="MULTIPLE PDZ DOMAIN PROTEIN"/>
    <property type="match status" value="1"/>
</dbReference>
<feature type="region of interest" description="Disordered" evidence="1">
    <location>
        <begin position="658"/>
        <end position="683"/>
    </location>
</feature>
<dbReference type="PANTHER" id="PTHR19964:SF92">
    <property type="entry name" value="PATJ HOMOLOG"/>
    <property type="match status" value="1"/>
</dbReference>
<feature type="compositionally biased region" description="Low complexity" evidence="1">
    <location>
        <begin position="198"/>
        <end position="209"/>
    </location>
</feature>
<feature type="compositionally biased region" description="Basic residues" evidence="1">
    <location>
        <begin position="669"/>
        <end position="681"/>
    </location>
</feature>
<name>A0A1I8IMR6_9PLAT</name>
<dbReference type="Proteomes" id="UP000095280">
    <property type="component" value="Unplaced"/>
</dbReference>
<feature type="compositionally biased region" description="Basic and acidic residues" evidence="1">
    <location>
        <begin position="658"/>
        <end position="668"/>
    </location>
</feature>
<dbReference type="WBParaSite" id="maker-uti_cns_0014534-snap-gene-0.2-mRNA-1">
    <property type="protein sequence ID" value="maker-uti_cns_0014534-snap-gene-0.2-mRNA-1"/>
    <property type="gene ID" value="maker-uti_cns_0014534-snap-gene-0.2"/>
</dbReference>
<feature type="domain" description="PDZ" evidence="2">
    <location>
        <begin position="675"/>
        <end position="725"/>
    </location>
</feature>
<keyword evidence="3" id="KW-1185">Reference proteome</keyword>
<evidence type="ECO:0000313" key="3">
    <source>
        <dbReference type="Proteomes" id="UP000095280"/>
    </source>
</evidence>
<dbReference type="SUPFAM" id="SSF50156">
    <property type="entry name" value="PDZ domain-like"/>
    <property type="match status" value="1"/>
</dbReference>
<proteinExistence type="predicted"/>
<dbReference type="AlphaFoldDB" id="A0A1I8IMR6"/>
<organism evidence="3 4">
    <name type="scientific">Macrostomum lignano</name>
    <dbReference type="NCBI Taxonomy" id="282301"/>
    <lineage>
        <taxon>Eukaryota</taxon>
        <taxon>Metazoa</taxon>
        <taxon>Spiralia</taxon>
        <taxon>Lophotrochozoa</taxon>
        <taxon>Platyhelminthes</taxon>
        <taxon>Rhabditophora</taxon>
        <taxon>Macrostomorpha</taxon>
        <taxon>Macrostomida</taxon>
        <taxon>Macrostomidae</taxon>
        <taxon>Macrostomum</taxon>
    </lineage>
</organism>
<dbReference type="InterPro" id="IPR001478">
    <property type="entry name" value="PDZ"/>
</dbReference>
<dbReference type="Gene3D" id="2.30.42.10">
    <property type="match status" value="1"/>
</dbReference>
<dbReference type="SMART" id="SM00228">
    <property type="entry name" value="PDZ"/>
    <property type="match status" value="1"/>
</dbReference>
<feature type="region of interest" description="Disordered" evidence="1">
    <location>
        <begin position="139"/>
        <end position="176"/>
    </location>
</feature>
<evidence type="ECO:0000259" key="2">
    <source>
        <dbReference type="PROSITE" id="PS50106"/>
    </source>
</evidence>
<evidence type="ECO:0000313" key="4">
    <source>
        <dbReference type="WBParaSite" id="maker-uti_cns_0014534-snap-gene-0.2-mRNA-1"/>
    </source>
</evidence>
<protein>
    <submittedName>
        <fullName evidence="4">PDZ domain-containing protein</fullName>
    </submittedName>
</protein>
<evidence type="ECO:0000256" key="1">
    <source>
        <dbReference type="SAM" id="MobiDB-lite"/>
    </source>
</evidence>
<dbReference type="Pfam" id="PF00595">
    <property type="entry name" value="PDZ"/>
    <property type="match status" value="1"/>
</dbReference>
<dbReference type="PROSITE" id="PS50106">
    <property type="entry name" value="PDZ"/>
    <property type="match status" value="1"/>
</dbReference>